<feature type="domain" description="Trigger factor ribosome-binding bacterial" evidence="8">
    <location>
        <begin position="1"/>
        <end position="144"/>
    </location>
</feature>
<comment type="caution">
    <text evidence="10">The sequence shown here is derived from an EMBL/GenBank/DDBJ whole genome shotgun (WGS) entry which is preliminary data.</text>
</comment>
<keyword evidence="5" id="KW-0143">Chaperone</keyword>
<name>A0A1J5S8K3_9ZZZZ</name>
<feature type="domain" description="Trigger factor C-terminal" evidence="9">
    <location>
        <begin position="264"/>
        <end position="415"/>
    </location>
</feature>
<dbReference type="SUPFAM" id="SSF102735">
    <property type="entry name" value="Trigger factor ribosome-binding domain"/>
    <property type="match status" value="1"/>
</dbReference>
<dbReference type="HAMAP" id="MF_00303">
    <property type="entry name" value="Trigger_factor_Tig"/>
    <property type="match status" value="1"/>
</dbReference>
<dbReference type="InterPro" id="IPR008881">
    <property type="entry name" value="Trigger_fac_ribosome-bd_bac"/>
</dbReference>
<dbReference type="EC" id="5.2.1.8" evidence="3"/>
<dbReference type="InterPro" id="IPR005215">
    <property type="entry name" value="Trig_fac"/>
</dbReference>
<dbReference type="GO" id="GO:0003755">
    <property type="term" value="F:peptidyl-prolyl cis-trans isomerase activity"/>
    <property type="evidence" value="ECO:0007669"/>
    <property type="project" value="UniProtKB-KW"/>
</dbReference>
<dbReference type="SUPFAM" id="SSF54534">
    <property type="entry name" value="FKBP-like"/>
    <property type="match status" value="1"/>
</dbReference>
<dbReference type="GO" id="GO:0015031">
    <property type="term" value="P:protein transport"/>
    <property type="evidence" value="ECO:0007669"/>
    <property type="project" value="InterPro"/>
</dbReference>
<dbReference type="GO" id="GO:0043022">
    <property type="term" value="F:ribosome binding"/>
    <property type="evidence" value="ECO:0007669"/>
    <property type="project" value="TreeGrafter"/>
</dbReference>
<evidence type="ECO:0000256" key="6">
    <source>
        <dbReference type="ARBA" id="ARBA00023235"/>
    </source>
</evidence>
<dbReference type="PIRSF" id="PIRSF003095">
    <property type="entry name" value="Trigger_factor"/>
    <property type="match status" value="1"/>
</dbReference>
<evidence type="ECO:0000256" key="3">
    <source>
        <dbReference type="ARBA" id="ARBA00013194"/>
    </source>
</evidence>
<dbReference type="InterPro" id="IPR046357">
    <property type="entry name" value="PPIase_dom_sf"/>
</dbReference>
<evidence type="ECO:0000259" key="9">
    <source>
        <dbReference type="Pfam" id="PF05698"/>
    </source>
</evidence>
<dbReference type="InterPro" id="IPR008880">
    <property type="entry name" value="Trigger_fac_C"/>
</dbReference>
<evidence type="ECO:0000256" key="1">
    <source>
        <dbReference type="ARBA" id="ARBA00000971"/>
    </source>
</evidence>
<dbReference type="InterPro" id="IPR036611">
    <property type="entry name" value="Trigger_fac_ribosome-bd_sf"/>
</dbReference>
<accession>A0A1J5S8K3</accession>
<dbReference type="SUPFAM" id="SSF109998">
    <property type="entry name" value="Triger factor/SurA peptide-binding domain-like"/>
    <property type="match status" value="1"/>
</dbReference>
<keyword evidence="6 10" id="KW-0413">Isomerase</keyword>
<evidence type="ECO:0000313" key="10">
    <source>
        <dbReference type="EMBL" id="OIR04466.1"/>
    </source>
</evidence>
<protein>
    <recommendedName>
        <fullName evidence="3">peptidylprolyl isomerase</fullName>
        <ecNumber evidence="3">5.2.1.8</ecNumber>
    </recommendedName>
</protein>
<dbReference type="GO" id="GO:0051083">
    <property type="term" value="P:'de novo' cotranslational protein folding"/>
    <property type="evidence" value="ECO:0007669"/>
    <property type="project" value="TreeGrafter"/>
</dbReference>
<dbReference type="Pfam" id="PF00254">
    <property type="entry name" value="FKBP_C"/>
    <property type="match status" value="1"/>
</dbReference>
<comment type="similarity">
    <text evidence="2">Belongs to the FKBP-type PPIase family. Tig subfamily.</text>
</comment>
<proteinExistence type="inferred from homology"/>
<gene>
    <name evidence="10" type="primary">tig_5</name>
    <name evidence="10" type="ORF">GALL_133980</name>
</gene>
<evidence type="ECO:0000259" key="7">
    <source>
        <dbReference type="Pfam" id="PF00254"/>
    </source>
</evidence>
<comment type="catalytic activity">
    <reaction evidence="1">
        <text>[protein]-peptidylproline (omega=180) = [protein]-peptidylproline (omega=0)</text>
        <dbReference type="Rhea" id="RHEA:16237"/>
        <dbReference type="Rhea" id="RHEA-COMP:10747"/>
        <dbReference type="Rhea" id="RHEA-COMP:10748"/>
        <dbReference type="ChEBI" id="CHEBI:83833"/>
        <dbReference type="ChEBI" id="CHEBI:83834"/>
        <dbReference type="EC" id="5.2.1.8"/>
    </reaction>
</comment>
<dbReference type="Gene3D" id="3.30.70.1050">
    <property type="entry name" value="Trigger factor ribosome-binding domain"/>
    <property type="match status" value="1"/>
</dbReference>
<feature type="domain" description="PPIase FKBP-type" evidence="7">
    <location>
        <begin position="156"/>
        <end position="237"/>
    </location>
</feature>
<sequence length="434" mass="47891">MALNVETISKLERRITITVPLQPLEAQISQRLSQISRTAKFSGFRPGKAPMGLVNQHYGDQVRDEVYSGAVEKSFGDAVDENKLRVAGYPNIEHKPFEAASGVLEYTATFEVFPEVTIGDLSKVKIERPVLEVGAADVQKTLDVLVKQRVSYEPVKRAAKKGDRINVTLKASIDGKEVESTGDAGIDLVLGEAGRVESFDDQLTGGKAGATKQFEITYPADHNPEQLAGKTVSYEVTYVSVSQPKYPEIDADFAKSLGIEDGDVEKMKAEITESLTQEVAKRVSAKLKEQVFQALVDSADFEIPRVLLGTEINRMMQTTEQNLKQRGADLSNIKLEPSMFEDQAKRSTKLRLILGELINTNGLHANADQIRAMVDTFSQSFERPADVVTWYYADPKRLDEPSALATEENAVSWVLSKAKVSDKKVKFDDLMGNA</sequence>
<organism evidence="10">
    <name type="scientific">mine drainage metagenome</name>
    <dbReference type="NCBI Taxonomy" id="410659"/>
    <lineage>
        <taxon>unclassified sequences</taxon>
        <taxon>metagenomes</taxon>
        <taxon>ecological metagenomes</taxon>
    </lineage>
</organism>
<evidence type="ECO:0000256" key="2">
    <source>
        <dbReference type="ARBA" id="ARBA00005464"/>
    </source>
</evidence>
<dbReference type="Pfam" id="PF05697">
    <property type="entry name" value="Trigger_N"/>
    <property type="match status" value="1"/>
</dbReference>
<dbReference type="GO" id="GO:0044183">
    <property type="term" value="F:protein folding chaperone"/>
    <property type="evidence" value="ECO:0007669"/>
    <property type="project" value="TreeGrafter"/>
</dbReference>
<dbReference type="PANTHER" id="PTHR30560:SF3">
    <property type="entry name" value="TRIGGER FACTOR-LIKE PROTEIN TIG, CHLOROPLASTIC"/>
    <property type="match status" value="1"/>
</dbReference>
<dbReference type="GO" id="GO:0043335">
    <property type="term" value="P:protein unfolding"/>
    <property type="evidence" value="ECO:0007669"/>
    <property type="project" value="TreeGrafter"/>
</dbReference>
<dbReference type="AlphaFoldDB" id="A0A1J5S8K3"/>
<dbReference type="NCBIfam" id="TIGR00115">
    <property type="entry name" value="tig"/>
    <property type="match status" value="1"/>
</dbReference>
<dbReference type="InterPro" id="IPR037041">
    <property type="entry name" value="Trigger_fac_C_sf"/>
</dbReference>
<reference evidence="10" key="1">
    <citation type="submission" date="2016-10" db="EMBL/GenBank/DDBJ databases">
        <title>Sequence of Gallionella enrichment culture.</title>
        <authorList>
            <person name="Poehlein A."/>
            <person name="Muehling M."/>
            <person name="Daniel R."/>
        </authorList>
    </citation>
    <scope>NUCLEOTIDE SEQUENCE</scope>
</reference>
<dbReference type="InterPro" id="IPR027304">
    <property type="entry name" value="Trigger_fact/SurA_dom_sf"/>
</dbReference>
<dbReference type="Gene3D" id="3.10.50.40">
    <property type="match status" value="1"/>
</dbReference>
<dbReference type="Gene3D" id="1.10.3120.10">
    <property type="entry name" value="Trigger factor, C-terminal domain"/>
    <property type="match status" value="1"/>
</dbReference>
<evidence type="ECO:0000256" key="4">
    <source>
        <dbReference type="ARBA" id="ARBA00023110"/>
    </source>
</evidence>
<keyword evidence="4" id="KW-0697">Rotamase</keyword>
<dbReference type="EMBL" id="MLJW01000057">
    <property type="protein sequence ID" value="OIR04466.1"/>
    <property type="molecule type" value="Genomic_DNA"/>
</dbReference>
<dbReference type="PANTHER" id="PTHR30560">
    <property type="entry name" value="TRIGGER FACTOR CHAPERONE AND PEPTIDYL-PROLYL CIS/TRANS ISOMERASE"/>
    <property type="match status" value="1"/>
</dbReference>
<evidence type="ECO:0000256" key="5">
    <source>
        <dbReference type="ARBA" id="ARBA00023186"/>
    </source>
</evidence>
<dbReference type="InterPro" id="IPR001179">
    <property type="entry name" value="PPIase_FKBP_dom"/>
</dbReference>
<dbReference type="Pfam" id="PF05698">
    <property type="entry name" value="Trigger_C"/>
    <property type="match status" value="1"/>
</dbReference>
<evidence type="ECO:0000259" key="8">
    <source>
        <dbReference type="Pfam" id="PF05697"/>
    </source>
</evidence>